<dbReference type="AlphaFoldDB" id="A0AAF0CIL1"/>
<evidence type="ECO:0000313" key="2">
    <source>
        <dbReference type="EMBL" id="WDI32967.1"/>
    </source>
</evidence>
<dbReference type="RefSeq" id="WP_274494923.1">
    <property type="nucleotide sequence ID" value="NZ_CP118166.1"/>
</dbReference>
<keyword evidence="3" id="KW-1185">Reference proteome</keyword>
<reference evidence="2" key="1">
    <citation type="submission" date="2023-02" db="EMBL/GenBank/DDBJ databases">
        <title>Genome sequence of Hyphococcus flavus.</title>
        <authorList>
            <person name="Rong J.-C."/>
            <person name="Zhao Q."/>
            <person name="Yi M."/>
            <person name="Wu J.-Y."/>
        </authorList>
    </citation>
    <scope>NUCLEOTIDE SEQUENCE</scope>
    <source>
        <strain evidence="2">MCCC 1K03223</strain>
    </source>
</reference>
<evidence type="ECO:0000256" key="1">
    <source>
        <dbReference type="SAM" id="SignalP"/>
    </source>
</evidence>
<organism evidence="2 3">
    <name type="scientific">Hyphococcus flavus</name>
    <dbReference type="NCBI Taxonomy" id="1866326"/>
    <lineage>
        <taxon>Bacteria</taxon>
        <taxon>Pseudomonadati</taxon>
        <taxon>Pseudomonadota</taxon>
        <taxon>Alphaproteobacteria</taxon>
        <taxon>Parvularculales</taxon>
        <taxon>Parvularculaceae</taxon>
        <taxon>Hyphococcus</taxon>
    </lineage>
</organism>
<dbReference type="KEGG" id="hfl:PUV54_07120"/>
<dbReference type="PROSITE" id="PS51257">
    <property type="entry name" value="PROKAR_LIPOPROTEIN"/>
    <property type="match status" value="1"/>
</dbReference>
<accession>A0AAF0CIL1</accession>
<feature type="chain" id="PRO_5041957973" description="DUF4136 domain-containing protein" evidence="1">
    <location>
        <begin position="21"/>
        <end position="185"/>
    </location>
</feature>
<keyword evidence="1" id="KW-0732">Signal</keyword>
<gene>
    <name evidence="2" type="ORF">PUV54_07120</name>
</gene>
<dbReference type="NCBIfam" id="NF047637">
    <property type="entry name" value="lipo_CC0125"/>
    <property type="match status" value="1"/>
</dbReference>
<proteinExistence type="predicted"/>
<evidence type="ECO:0000313" key="3">
    <source>
        <dbReference type="Proteomes" id="UP001214043"/>
    </source>
</evidence>
<sequence>MIRMIILGGVALILAACATATPYGPAATGGGYGFSDQRIEENRYRITFRGNSLTSRETVENSLLFRAAELTVERGYDYFIVIENETEANTSYQSSGPAFYGRYGYGHPFHRPYYAFPYYAYGFGWGYPYDDYYAREVTRYSAVAFVVMYRGEKPDDNPRAFTARDVIDNLAPIVLGDLENNQPGY</sequence>
<protein>
    <recommendedName>
        <fullName evidence="4">DUF4136 domain-containing protein</fullName>
    </recommendedName>
</protein>
<dbReference type="EMBL" id="CP118166">
    <property type="protein sequence ID" value="WDI32967.1"/>
    <property type="molecule type" value="Genomic_DNA"/>
</dbReference>
<name>A0AAF0CIL1_9PROT</name>
<feature type="signal peptide" evidence="1">
    <location>
        <begin position="1"/>
        <end position="20"/>
    </location>
</feature>
<dbReference type="Proteomes" id="UP001214043">
    <property type="component" value="Chromosome"/>
</dbReference>
<evidence type="ECO:0008006" key="4">
    <source>
        <dbReference type="Google" id="ProtNLM"/>
    </source>
</evidence>